<evidence type="ECO:0000256" key="6">
    <source>
        <dbReference type="ARBA" id="ARBA00023136"/>
    </source>
</evidence>
<dbReference type="RefSeq" id="XP_007512739.1">
    <property type="nucleotide sequence ID" value="XM_007512677.1"/>
</dbReference>
<keyword evidence="6 8" id="KW-0472">Membrane</keyword>
<evidence type="ECO:0000256" key="3">
    <source>
        <dbReference type="ARBA" id="ARBA00022475"/>
    </source>
</evidence>
<dbReference type="eggNOG" id="ENOG502S191">
    <property type="taxonomic scope" value="Eukaryota"/>
</dbReference>
<feature type="domain" description="EamA" evidence="9">
    <location>
        <begin position="299"/>
        <end position="443"/>
    </location>
</feature>
<feature type="compositionally biased region" description="Low complexity" evidence="7">
    <location>
        <begin position="87"/>
        <end position="120"/>
    </location>
</feature>
<keyword evidence="4 8" id="KW-0812">Transmembrane</keyword>
<dbReference type="GO" id="GO:0005886">
    <property type="term" value="C:plasma membrane"/>
    <property type="evidence" value="ECO:0007669"/>
    <property type="project" value="UniProtKB-SubCell"/>
</dbReference>
<keyword evidence="5 8" id="KW-1133">Transmembrane helix</keyword>
<dbReference type="Pfam" id="PF00892">
    <property type="entry name" value="EamA"/>
    <property type="match status" value="2"/>
</dbReference>
<dbReference type="EMBL" id="FO082273">
    <property type="protein sequence ID" value="CCO17339.1"/>
    <property type="molecule type" value="Genomic_DNA"/>
</dbReference>
<dbReference type="InterPro" id="IPR051258">
    <property type="entry name" value="Diverse_Substrate_Transporter"/>
</dbReference>
<evidence type="ECO:0000256" key="4">
    <source>
        <dbReference type="ARBA" id="ARBA00022692"/>
    </source>
</evidence>
<evidence type="ECO:0000256" key="7">
    <source>
        <dbReference type="SAM" id="MobiDB-lite"/>
    </source>
</evidence>
<keyword evidence="3" id="KW-1003">Cell membrane</keyword>
<organism evidence="10 11">
    <name type="scientific">Bathycoccus prasinos</name>
    <dbReference type="NCBI Taxonomy" id="41875"/>
    <lineage>
        <taxon>Eukaryota</taxon>
        <taxon>Viridiplantae</taxon>
        <taxon>Chlorophyta</taxon>
        <taxon>Mamiellophyceae</taxon>
        <taxon>Mamiellales</taxon>
        <taxon>Bathycoccaceae</taxon>
        <taxon>Bathycoccus</taxon>
    </lineage>
</organism>
<dbReference type="KEGG" id="bpg:Bathy06g01200"/>
<keyword evidence="11" id="KW-1185">Reference proteome</keyword>
<evidence type="ECO:0000313" key="11">
    <source>
        <dbReference type="Proteomes" id="UP000198341"/>
    </source>
</evidence>
<evidence type="ECO:0000313" key="10">
    <source>
        <dbReference type="EMBL" id="CCO17339.1"/>
    </source>
</evidence>
<proteinExistence type="inferred from homology"/>
<feature type="domain" description="EamA" evidence="9">
    <location>
        <begin position="137"/>
        <end position="273"/>
    </location>
</feature>
<dbReference type="SUPFAM" id="SSF103481">
    <property type="entry name" value="Multidrug resistance efflux transporter EmrE"/>
    <property type="match status" value="2"/>
</dbReference>
<feature type="transmembrane region" description="Helical" evidence="8">
    <location>
        <begin position="411"/>
        <end position="433"/>
    </location>
</feature>
<gene>
    <name evidence="10" type="ORF">Bathy06g01200</name>
</gene>
<feature type="transmembrane region" description="Helical" evidence="8">
    <location>
        <begin position="165"/>
        <end position="186"/>
    </location>
</feature>
<dbReference type="PANTHER" id="PTHR42920:SF5">
    <property type="entry name" value="EAMA DOMAIN-CONTAINING PROTEIN"/>
    <property type="match status" value="1"/>
</dbReference>
<sequence>MMMMMTSSSGGVVVVSKTAHLQQQRRRAILTTTSTTTFKRVVAPSSFAASSASCFLSSASRKAARKSAFVLGQNKQNNTTTRRSKSRSSILVVRSSSGGKNSGGNKNIVMSSSSTSSEGGSWVTRLKSIELSKNAGRFLLGLVALSYGGLCVSLKMVFVRAGPPSVGTLGMIRGFMVLLCFVPQLLDSFKKNKSGEVKLNNEFWSAALELATWNFLAQGCCNVALLFTEATRVSFLTQASIAFTPFIETFFGETVKKLVWAGCLVALVGVVTLGMDPGGGQSVELVGSVIPKGLNAVNIGDLIALGGALTYSLYVFRIGAFTKLGLDGSQLQAWKSFFLAFMYSAWGFTDFALHRVGMTTTTPFAGWKDPIIWLLIAFSAIVGGYLADVVQAKGQESVSASETQVILSGEPLFAALLGGVFLGEVLGPLGYLGGGLLLSGGLMCSLAEGSGTNGAEKKED</sequence>
<evidence type="ECO:0000256" key="8">
    <source>
        <dbReference type="SAM" id="Phobius"/>
    </source>
</evidence>
<feature type="region of interest" description="Disordered" evidence="7">
    <location>
        <begin position="74"/>
        <end position="120"/>
    </location>
</feature>
<dbReference type="InterPro" id="IPR037185">
    <property type="entry name" value="EmrE-like"/>
</dbReference>
<comment type="similarity">
    <text evidence="2">Belongs to the drug/metabolite transporter (DMT) superfamily. Plant drug/metabolite exporter (P-DME) (TC 2.A.7.4) family.</text>
</comment>
<name>K8EH61_9CHLO</name>
<dbReference type="AlphaFoldDB" id="K8EH61"/>
<protein>
    <submittedName>
        <fullName evidence="10">Drug/Metabolite transporter superfamily</fullName>
    </submittedName>
</protein>
<feature type="transmembrane region" description="Helical" evidence="8">
    <location>
        <begin position="258"/>
        <end position="275"/>
    </location>
</feature>
<dbReference type="OrthoDB" id="2017960at2759"/>
<dbReference type="Proteomes" id="UP000198341">
    <property type="component" value="Chromosome 6"/>
</dbReference>
<evidence type="ECO:0000256" key="5">
    <source>
        <dbReference type="ARBA" id="ARBA00022989"/>
    </source>
</evidence>
<feature type="transmembrane region" description="Helical" evidence="8">
    <location>
        <begin position="337"/>
        <end position="358"/>
    </location>
</feature>
<evidence type="ECO:0000256" key="1">
    <source>
        <dbReference type="ARBA" id="ARBA00004651"/>
    </source>
</evidence>
<evidence type="ECO:0000256" key="2">
    <source>
        <dbReference type="ARBA" id="ARBA00007635"/>
    </source>
</evidence>
<accession>K8EH61</accession>
<dbReference type="PANTHER" id="PTHR42920">
    <property type="entry name" value="OS03G0707200 PROTEIN-RELATED"/>
    <property type="match status" value="1"/>
</dbReference>
<feature type="transmembrane region" description="Helical" evidence="8">
    <location>
        <begin position="370"/>
        <end position="390"/>
    </location>
</feature>
<reference evidence="10 11" key="1">
    <citation type="submission" date="2011-10" db="EMBL/GenBank/DDBJ databases">
        <authorList>
            <person name="Genoscope - CEA"/>
        </authorList>
    </citation>
    <scope>NUCLEOTIDE SEQUENCE [LARGE SCALE GENOMIC DNA]</scope>
    <source>
        <strain evidence="10 11">RCC 1105</strain>
    </source>
</reference>
<evidence type="ECO:0000259" key="9">
    <source>
        <dbReference type="Pfam" id="PF00892"/>
    </source>
</evidence>
<feature type="transmembrane region" description="Helical" evidence="8">
    <location>
        <begin position="138"/>
        <end position="159"/>
    </location>
</feature>
<dbReference type="InterPro" id="IPR000620">
    <property type="entry name" value="EamA_dom"/>
</dbReference>
<feature type="transmembrane region" description="Helical" evidence="8">
    <location>
        <begin position="295"/>
        <end position="316"/>
    </location>
</feature>
<comment type="subcellular location">
    <subcellularLocation>
        <location evidence="1">Cell membrane</location>
        <topology evidence="1">Multi-pass membrane protein</topology>
    </subcellularLocation>
</comment>
<dbReference type="GeneID" id="19015100"/>